<dbReference type="Pfam" id="PF13662">
    <property type="entry name" value="Toprim_4"/>
    <property type="match status" value="1"/>
</dbReference>
<dbReference type="EMBL" id="LCAV01000013">
    <property type="protein sequence ID" value="KKR98908.1"/>
    <property type="molecule type" value="Genomic_DNA"/>
</dbReference>
<evidence type="ECO:0000256" key="6">
    <source>
        <dbReference type="ARBA" id="ARBA00023204"/>
    </source>
</evidence>
<reference evidence="9 10" key="1">
    <citation type="journal article" date="2015" name="Nature">
        <title>rRNA introns, odd ribosomes, and small enigmatic genomes across a large radiation of phyla.</title>
        <authorList>
            <person name="Brown C.T."/>
            <person name="Hug L.A."/>
            <person name="Thomas B.C."/>
            <person name="Sharon I."/>
            <person name="Castelle C.J."/>
            <person name="Singh A."/>
            <person name="Wilkins M.J."/>
            <person name="Williams K.H."/>
            <person name="Banfield J.F."/>
        </authorList>
    </citation>
    <scope>NUCLEOTIDE SEQUENCE [LARGE SCALE GENOMIC DNA]</scope>
</reference>
<dbReference type="Pfam" id="PF21175">
    <property type="entry name" value="RecR_C"/>
    <property type="match status" value="1"/>
</dbReference>
<dbReference type="AlphaFoldDB" id="A0A0G0VDE3"/>
<comment type="caution">
    <text evidence="9">The sequence shown here is derived from an EMBL/GenBank/DDBJ whole genome shotgun (WGS) entry which is preliminary data.</text>
</comment>
<dbReference type="PANTHER" id="PTHR30446:SF0">
    <property type="entry name" value="RECOMBINATION PROTEIN RECR"/>
    <property type="match status" value="1"/>
</dbReference>
<dbReference type="Gene3D" id="1.10.8.420">
    <property type="entry name" value="RecR Domain 1"/>
    <property type="match status" value="1"/>
</dbReference>
<sequence>MFQALIDSLEQLPGVGPKTAERFAFYLLKKPKEEIEKLINALEQIKDNAKICVICQNIGLTSPCEICSDQRRLPHLICVVAEPADLLAIEKIKEYPGVYHVLHGVVNAPDGITPEKLKIKELVQRIKNLALKKSAKPIEIILALNATIEGETTSLYLTRILKTLPVKISKLARGLPQGSDMQYADEVTLLNALKGRREL</sequence>
<gene>
    <name evidence="7" type="primary">recR</name>
    <name evidence="9" type="ORF">UU49_C0013G0015</name>
</gene>
<evidence type="ECO:0000256" key="7">
    <source>
        <dbReference type="HAMAP-Rule" id="MF_00017"/>
    </source>
</evidence>
<dbReference type="InterPro" id="IPR034137">
    <property type="entry name" value="TOPRIM_RecR"/>
</dbReference>
<proteinExistence type="inferred from homology"/>
<dbReference type="GO" id="GO:0006310">
    <property type="term" value="P:DNA recombination"/>
    <property type="evidence" value="ECO:0007669"/>
    <property type="project" value="UniProtKB-UniRule"/>
</dbReference>
<dbReference type="SMART" id="SM00493">
    <property type="entry name" value="TOPRIM"/>
    <property type="match status" value="1"/>
</dbReference>
<feature type="domain" description="Toprim" evidence="8">
    <location>
        <begin position="75"/>
        <end position="176"/>
    </location>
</feature>
<keyword evidence="4 7" id="KW-0862">Zinc</keyword>
<evidence type="ECO:0000313" key="9">
    <source>
        <dbReference type="EMBL" id="KKR98908.1"/>
    </source>
</evidence>
<comment type="similarity">
    <text evidence="7">Belongs to the RecR family.</text>
</comment>
<keyword evidence="1 7" id="KW-0479">Metal-binding</keyword>
<dbReference type="GO" id="GO:0006281">
    <property type="term" value="P:DNA repair"/>
    <property type="evidence" value="ECO:0007669"/>
    <property type="project" value="UniProtKB-UniRule"/>
</dbReference>
<accession>A0A0G0VDE3</accession>
<dbReference type="Pfam" id="PF21176">
    <property type="entry name" value="RecR_HhH"/>
    <property type="match status" value="1"/>
</dbReference>
<dbReference type="Gene3D" id="3.40.1360.10">
    <property type="match status" value="1"/>
</dbReference>
<keyword evidence="5 7" id="KW-0233">DNA recombination</keyword>
<comment type="function">
    <text evidence="7">May play a role in DNA repair. It seems to be involved in an RecBC-independent recombinational process of DNA repair. It may act with RecF and RecO.</text>
</comment>
<dbReference type="NCBIfam" id="TIGR00615">
    <property type="entry name" value="recR"/>
    <property type="match status" value="1"/>
</dbReference>
<evidence type="ECO:0000256" key="1">
    <source>
        <dbReference type="ARBA" id="ARBA00022723"/>
    </source>
</evidence>
<feature type="zinc finger region" description="C4-type" evidence="7">
    <location>
        <begin position="52"/>
        <end position="67"/>
    </location>
</feature>
<evidence type="ECO:0000259" key="8">
    <source>
        <dbReference type="PROSITE" id="PS50880"/>
    </source>
</evidence>
<evidence type="ECO:0000256" key="3">
    <source>
        <dbReference type="ARBA" id="ARBA00022771"/>
    </source>
</evidence>
<dbReference type="STRING" id="1619048.UU49_C0013G0015"/>
<dbReference type="PANTHER" id="PTHR30446">
    <property type="entry name" value="RECOMBINATION PROTEIN RECR"/>
    <property type="match status" value="1"/>
</dbReference>
<evidence type="ECO:0000313" key="10">
    <source>
        <dbReference type="Proteomes" id="UP000034108"/>
    </source>
</evidence>
<dbReference type="PATRIC" id="fig|1619048.3.peg.469"/>
<dbReference type="GO" id="GO:0003677">
    <property type="term" value="F:DNA binding"/>
    <property type="evidence" value="ECO:0007669"/>
    <property type="project" value="UniProtKB-UniRule"/>
</dbReference>
<dbReference type="CDD" id="cd01025">
    <property type="entry name" value="TOPRIM_recR"/>
    <property type="match status" value="1"/>
</dbReference>
<dbReference type="HAMAP" id="MF_00017">
    <property type="entry name" value="RecR"/>
    <property type="match status" value="1"/>
</dbReference>
<dbReference type="Gene3D" id="6.10.250.240">
    <property type="match status" value="1"/>
</dbReference>
<organism evidence="9 10">
    <name type="scientific">Candidatus Magasanikbacteria bacterium GW2011_GWC2_41_17</name>
    <dbReference type="NCBI Taxonomy" id="1619048"/>
    <lineage>
        <taxon>Bacteria</taxon>
        <taxon>Candidatus Magasanikiibacteriota</taxon>
    </lineage>
</organism>
<keyword evidence="3 7" id="KW-0863">Zinc-finger</keyword>
<dbReference type="InterPro" id="IPR006171">
    <property type="entry name" value="TOPRIM_dom"/>
</dbReference>
<name>A0A0G0VDE3_9BACT</name>
<dbReference type="Proteomes" id="UP000034108">
    <property type="component" value="Unassembled WGS sequence"/>
</dbReference>
<evidence type="ECO:0000256" key="5">
    <source>
        <dbReference type="ARBA" id="ARBA00023172"/>
    </source>
</evidence>
<evidence type="ECO:0000256" key="2">
    <source>
        <dbReference type="ARBA" id="ARBA00022763"/>
    </source>
</evidence>
<dbReference type="GO" id="GO:0008270">
    <property type="term" value="F:zinc ion binding"/>
    <property type="evidence" value="ECO:0007669"/>
    <property type="project" value="UniProtKB-KW"/>
</dbReference>
<evidence type="ECO:0000256" key="4">
    <source>
        <dbReference type="ARBA" id="ARBA00022833"/>
    </source>
</evidence>
<keyword evidence="6 7" id="KW-0234">DNA repair</keyword>
<protein>
    <recommendedName>
        <fullName evidence="7">Recombination protein RecR</fullName>
    </recommendedName>
</protein>
<dbReference type="InterPro" id="IPR023627">
    <property type="entry name" value="Rcmb_RecR"/>
</dbReference>
<dbReference type="PROSITE" id="PS50880">
    <property type="entry name" value="TOPRIM"/>
    <property type="match status" value="1"/>
</dbReference>
<dbReference type="SUPFAM" id="SSF111304">
    <property type="entry name" value="Recombination protein RecR"/>
    <property type="match status" value="1"/>
</dbReference>
<keyword evidence="2 7" id="KW-0227">DNA damage</keyword>
<dbReference type="InterPro" id="IPR000093">
    <property type="entry name" value="DNA_Rcmb_RecR"/>
</dbReference>